<evidence type="ECO:0000313" key="4">
    <source>
        <dbReference type="EMBL" id="GMN20651.1"/>
    </source>
</evidence>
<comment type="caution">
    <text evidence="3">The sequence shown here is derived from an EMBL/GenBank/DDBJ whole genome shotgun (WGS) entry which is preliminary data.</text>
</comment>
<dbReference type="EMBL" id="BTGU01005176">
    <property type="protein sequence ID" value="GMN20576.1"/>
    <property type="molecule type" value="Genomic_DNA"/>
</dbReference>
<dbReference type="EMBL" id="BTGU01005186">
    <property type="protein sequence ID" value="GMN20644.1"/>
    <property type="molecule type" value="Genomic_DNA"/>
</dbReference>
<name>A0AA87YWK3_FICCA</name>
<proteinExistence type="predicted"/>
<organism evidence="3 5">
    <name type="scientific">Ficus carica</name>
    <name type="common">Common fig</name>
    <dbReference type="NCBI Taxonomy" id="3494"/>
    <lineage>
        <taxon>Eukaryota</taxon>
        <taxon>Viridiplantae</taxon>
        <taxon>Streptophyta</taxon>
        <taxon>Embryophyta</taxon>
        <taxon>Tracheophyta</taxon>
        <taxon>Spermatophyta</taxon>
        <taxon>Magnoliopsida</taxon>
        <taxon>eudicotyledons</taxon>
        <taxon>Gunneridae</taxon>
        <taxon>Pentapetalae</taxon>
        <taxon>rosids</taxon>
        <taxon>fabids</taxon>
        <taxon>Rosales</taxon>
        <taxon>Moraceae</taxon>
        <taxon>Ficeae</taxon>
        <taxon>Ficus</taxon>
    </lineage>
</organism>
<dbReference type="AlphaFoldDB" id="A0AA87YWK3"/>
<dbReference type="EMBL" id="BTGU01005177">
    <property type="protein sequence ID" value="GMN20581.1"/>
    <property type="molecule type" value="Genomic_DNA"/>
</dbReference>
<dbReference type="Proteomes" id="UP001187192">
    <property type="component" value="Unassembled WGS sequence"/>
</dbReference>
<reference evidence="3" key="1">
    <citation type="submission" date="2023-07" db="EMBL/GenBank/DDBJ databases">
        <title>draft genome sequence of fig (Ficus carica).</title>
        <authorList>
            <person name="Takahashi T."/>
            <person name="Nishimura K."/>
        </authorList>
    </citation>
    <scope>NUCLEOTIDE SEQUENCE</scope>
</reference>
<evidence type="ECO:0000313" key="2">
    <source>
        <dbReference type="EMBL" id="GMN20581.1"/>
    </source>
</evidence>
<keyword evidence="5" id="KW-1185">Reference proteome</keyword>
<evidence type="ECO:0000313" key="5">
    <source>
        <dbReference type="Proteomes" id="UP001187192"/>
    </source>
</evidence>
<dbReference type="EMBL" id="BTGU01005187">
    <property type="protein sequence ID" value="GMN20651.1"/>
    <property type="molecule type" value="Genomic_DNA"/>
</dbReference>
<evidence type="ECO:0000313" key="1">
    <source>
        <dbReference type="EMBL" id="GMN20576.1"/>
    </source>
</evidence>
<evidence type="ECO:0000313" key="3">
    <source>
        <dbReference type="EMBL" id="GMN20644.1"/>
    </source>
</evidence>
<protein>
    <submittedName>
        <fullName evidence="3">Uncharacterized protein</fullName>
    </submittedName>
</protein>
<gene>
    <name evidence="1" type="ORF">TIFTF001_047132</name>
    <name evidence="2" type="ORF">TIFTF001_047134</name>
    <name evidence="3" type="ORF">TIFTF001_047143</name>
    <name evidence="4" type="ORF">TIFTF001_047145</name>
</gene>
<sequence length="73" mass="7601">MGITGKGATVLVRVIMDGHPGLGLETGAGTMLADHSRVPRVVATLAPDSDSYRLLDKMSVPGTAAIRAEKDVR</sequence>
<accession>A0AA87YWK3</accession>